<keyword evidence="3" id="KW-1185">Reference proteome</keyword>
<dbReference type="AlphaFoldDB" id="A0AAV4GWP7"/>
<feature type="non-terminal residue" evidence="2">
    <location>
        <position position="72"/>
    </location>
</feature>
<evidence type="ECO:0000313" key="3">
    <source>
        <dbReference type="Proteomes" id="UP000762676"/>
    </source>
</evidence>
<name>A0AAV4GWP7_9GAST</name>
<accession>A0AAV4GWP7</accession>
<organism evidence="2 3">
    <name type="scientific">Elysia marginata</name>
    <dbReference type="NCBI Taxonomy" id="1093978"/>
    <lineage>
        <taxon>Eukaryota</taxon>
        <taxon>Metazoa</taxon>
        <taxon>Spiralia</taxon>
        <taxon>Lophotrochozoa</taxon>
        <taxon>Mollusca</taxon>
        <taxon>Gastropoda</taxon>
        <taxon>Heterobranchia</taxon>
        <taxon>Euthyneura</taxon>
        <taxon>Panpulmonata</taxon>
        <taxon>Sacoglossa</taxon>
        <taxon>Placobranchoidea</taxon>
        <taxon>Plakobranchidae</taxon>
        <taxon>Elysia</taxon>
    </lineage>
</organism>
<feature type="compositionally biased region" description="Polar residues" evidence="1">
    <location>
        <begin position="24"/>
        <end position="33"/>
    </location>
</feature>
<evidence type="ECO:0000313" key="2">
    <source>
        <dbReference type="EMBL" id="GFR89373.1"/>
    </source>
</evidence>
<reference evidence="2 3" key="1">
    <citation type="journal article" date="2021" name="Elife">
        <title>Chloroplast acquisition without the gene transfer in kleptoplastic sea slugs, Plakobranchus ocellatus.</title>
        <authorList>
            <person name="Maeda T."/>
            <person name="Takahashi S."/>
            <person name="Yoshida T."/>
            <person name="Shimamura S."/>
            <person name="Takaki Y."/>
            <person name="Nagai Y."/>
            <person name="Toyoda A."/>
            <person name="Suzuki Y."/>
            <person name="Arimoto A."/>
            <person name="Ishii H."/>
            <person name="Satoh N."/>
            <person name="Nishiyama T."/>
            <person name="Hasebe M."/>
            <person name="Maruyama T."/>
            <person name="Minagawa J."/>
            <person name="Obokata J."/>
            <person name="Shigenobu S."/>
        </authorList>
    </citation>
    <scope>NUCLEOTIDE SEQUENCE [LARGE SCALE GENOMIC DNA]</scope>
</reference>
<dbReference type="EMBL" id="BMAT01001621">
    <property type="protein sequence ID" value="GFR89373.1"/>
    <property type="molecule type" value="Genomic_DNA"/>
</dbReference>
<dbReference type="Proteomes" id="UP000762676">
    <property type="component" value="Unassembled WGS sequence"/>
</dbReference>
<sequence>MGLLRRTKSMLRKSKMADGLAGPDSQSSATKTHANCSCCYVIRHCRGDPMYRPELVADNLHKETYINAVLVP</sequence>
<evidence type="ECO:0000256" key="1">
    <source>
        <dbReference type="SAM" id="MobiDB-lite"/>
    </source>
</evidence>
<comment type="caution">
    <text evidence="2">The sequence shown here is derived from an EMBL/GenBank/DDBJ whole genome shotgun (WGS) entry which is preliminary data.</text>
</comment>
<feature type="region of interest" description="Disordered" evidence="1">
    <location>
        <begin position="1"/>
        <end position="33"/>
    </location>
</feature>
<gene>
    <name evidence="2" type="ORF">ElyMa_000793000</name>
</gene>
<feature type="compositionally biased region" description="Basic residues" evidence="1">
    <location>
        <begin position="1"/>
        <end position="14"/>
    </location>
</feature>
<proteinExistence type="predicted"/>
<protein>
    <submittedName>
        <fullName evidence="2">Uncharacterized protein</fullName>
    </submittedName>
</protein>